<dbReference type="HOGENOM" id="CLU_2342978_0_0_4"/>
<sequence length="97" mass="10169">MSAHAWWQLYVTLVAAISMVLLMATAATHLHKTALAAEDCALCCNVIDKIADLTVPPAVAMTAPVLLPYRLLTLAPLALVFSSNVMLPPSCGPPASV</sequence>
<keyword evidence="3" id="KW-1185">Reference proteome</keyword>
<evidence type="ECO:0000256" key="1">
    <source>
        <dbReference type="SAM" id="Phobius"/>
    </source>
</evidence>
<organism evidence="2 3">
    <name type="scientific">Janthinobacterium agaricidamnosum NBRC 102515 = DSM 9628</name>
    <dbReference type="NCBI Taxonomy" id="1349767"/>
    <lineage>
        <taxon>Bacteria</taxon>
        <taxon>Pseudomonadati</taxon>
        <taxon>Pseudomonadota</taxon>
        <taxon>Betaproteobacteria</taxon>
        <taxon>Burkholderiales</taxon>
        <taxon>Oxalobacteraceae</taxon>
        <taxon>Janthinobacterium</taxon>
    </lineage>
</organism>
<protein>
    <recommendedName>
        <fullName evidence="4">Transmembrane protein</fullName>
    </recommendedName>
</protein>
<dbReference type="AlphaFoldDB" id="W0VDQ8"/>
<evidence type="ECO:0000313" key="2">
    <source>
        <dbReference type="EMBL" id="CDG86056.1"/>
    </source>
</evidence>
<evidence type="ECO:0008006" key="4">
    <source>
        <dbReference type="Google" id="ProtNLM"/>
    </source>
</evidence>
<dbReference type="PATRIC" id="fig|1349767.4.peg.2048"/>
<accession>W0VDQ8</accession>
<dbReference type="EMBL" id="HG322949">
    <property type="protein sequence ID" value="CDG86056.1"/>
    <property type="molecule type" value="Genomic_DNA"/>
</dbReference>
<keyword evidence="1" id="KW-0812">Transmembrane</keyword>
<dbReference type="STRING" id="1349767.GJA_5460"/>
<dbReference type="Proteomes" id="UP000027604">
    <property type="component" value="Chromosome I"/>
</dbReference>
<dbReference type="KEGG" id="jag:GJA_5460"/>
<evidence type="ECO:0000313" key="3">
    <source>
        <dbReference type="Proteomes" id="UP000027604"/>
    </source>
</evidence>
<proteinExistence type="predicted"/>
<name>W0VDQ8_9BURK</name>
<gene>
    <name evidence="2" type="ORF">GJA_5460</name>
</gene>
<dbReference type="RefSeq" id="WP_038497960.1">
    <property type="nucleotide sequence ID" value="NZ_BCTH01000020.1"/>
</dbReference>
<feature type="transmembrane region" description="Helical" evidence="1">
    <location>
        <begin position="6"/>
        <end position="27"/>
    </location>
</feature>
<reference evidence="2 3" key="1">
    <citation type="journal article" date="2015" name="Genome Announc.">
        <title>Genome Sequence of Mushroom Soft-Rot Pathogen Janthinobacterium agaricidamnosum.</title>
        <authorList>
            <person name="Graupner K."/>
            <person name="Lackner G."/>
            <person name="Hertweck C."/>
        </authorList>
    </citation>
    <scope>NUCLEOTIDE SEQUENCE [LARGE SCALE GENOMIC DNA]</scope>
    <source>
        <strain evidence="3">NBRC 102515 / DSM 9628</strain>
    </source>
</reference>
<keyword evidence="1" id="KW-0472">Membrane</keyword>
<keyword evidence="1" id="KW-1133">Transmembrane helix</keyword>